<evidence type="ECO:0000313" key="2">
    <source>
        <dbReference type="EMBL" id="PIT97045.1"/>
    </source>
</evidence>
<dbReference type="GO" id="GO:0070681">
    <property type="term" value="P:glutaminyl-tRNAGln biosynthesis via transamidation"/>
    <property type="evidence" value="ECO:0007669"/>
    <property type="project" value="TreeGrafter"/>
</dbReference>
<dbReference type="NCBIfam" id="TIGR00135">
    <property type="entry name" value="gatC"/>
    <property type="match status" value="1"/>
</dbReference>
<comment type="subunit">
    <text evidence="1">Heterotrimer of A, B and C subunits.</text>
</comment>
<comment type="similarity">
    <text evidence="1">Belongs to the GatC family.</text>
</comment>
<keyword evidence="1" id="KW-0067">ATP-binding</keyword>
<dbReference type="PANTHER" id="PTHR15004:SF0">
    <property type="entry name" value="GLUTAMYL-TRNA(GLN) AMIDOTRANSFERASE SUBUNIT C, MITOCHONDRIAL"/>
    <property type="match status" value="1"/>
</dbReference>
<dbReference type="Gene3D" id="1.10.20.60">
    <property type="entry name" value="Glu-tRNAGln amidotransferase C subunit, N-terminal domain"/>
    <property type="match status" value="1"/>
</dbReference>
<reference evidence="3" key="1">
    <citation type="submission" date="2017-09" db="EMBL/GenBank/DDBJ databases">
        <title>Depth-based differentiation of microbial function through sediment-hosted aquifers and enrichment of novel symbionts in the deep terrestrial subsurface.</title>
        <authorList>
            <person name="Probst A.J."/>
            <person name="Ladd B."/>
            <person name="Jarett J.K."/>
            <person name="Geller-Mcgrath D.E."/>
            <person name="Sieber C.M.K."/>
            <person name="Emerson J.B."/>
            <person name="Anantharaman K."/>
            <person name="Thomas B.C."/>
            <person name="Malmstrom R."/>
            <person name="Stieglmeier M."/>
            <person name="Klingl A."/>
            <person name="Woyke T."/>
            <person name="Ryan C.M."/>
            <person name="Banfield J.F."/>
        </authorList>
    </citation>
    <scope>NUCLEOTIDE SEQUENCE [LARGE SCALE GENOMIC DNA]</scope>
</reference>
<dbReference type="EMBL" id="PEZV01000041">
    <property type="protein sequence ID" value="PIT97045.1"/>
    <property type="molecule type" value="Genomic_DNA"/>
</dbReference>
<protein>
    <recommendedName>
        <fullName evidence="1">Aspartyl/glutamyl-tRNA(Asn/Gln) amidotransferase subunit C</fullName>
        <shortName evidence="1">Asp/Glu-ADT subunit C</shortName>
        <ecNumber evidence="1">6.3.5.-</ecNumber>
    </recommendedName>
</protein>
<keyword evidence="1" id="KW-0547">Nucleotide-binding</keyword>
<organism evidence="2 3">
    <name type="scientific">Candidatus Berkelbacteria bacterium CG10_big_fil_rev_8_21_14_0_10_41_12</name>
    <dbReference type="NCBI Taxonomy" id="1974513"/>
    <lineage>
        <taxon>Bacteria</taxon>
        <taxon>Candidatus Berkelbacteria</taxon>
    </lineage>
</organism>
<dbReference type="InterPro" id="IPR003837">
    <property type="entry name" value="GatC"/>
</dbReference>
<accession>A0A2M6WW79</accession>
<comment type="caution">
    <text evidence="2">The sequence shown here is derived from an EMBL/GenBank/DDBJ whole genome shotgun (WGS) entry which is preliminary data.</text>
</comment>
<dbReference type="PANTHER" id="PTHR15004">
    <property type="entry name" value="GLUTAMYL-TRNA(GLN) AMIDOTRANSFERASE SUBUNIT C, MITOCHONDRIAL"/>
    <property type="match status" value="1"/>
</dbReference>
<dbReference type="GO" id="GO:0006412">
    <property type="term" value="P:translation"/>
    <property type="evidence" value="ECO:0007669"/>
    <property type="project" value="UniProtKB-UniRule"/>
</dbReference>
<keyword evidence="1" id="KW-0436">Ligase</keyword>
<evidence type="ECO:0000313" key="3">
    <source>
        <dbReference type="Proteomes" id="UP000228596"/>
    </source>
</evidence>
<dbReference type="GO" id="GO:0050567">
    <property type="term" value="F:glutaminyl-tRNA synthase (glutamine-hydrolyzing) activity"/>
    <property type="evidence" value="ECO:0007669"/>
    <property type="project" value="UniProtKB-UniRule"/>
</dbReference>
<sequence>MLIVKITEQTIKKVAELSRLKFEGRQTTEFLAQFSSIIEFVNQINAVDAKDIKVTYEVTGLKNIFREDKIECLDFDRGKLLINTPILEGTEIIVPAVFGEKNDK</sequence>
<dbReference type="InterPro" id="IPR036113">
    <property type="entry name" value="Asp/Glu-ADT_sf_sub_c"/>
</dbReference>
<dbReference type="GO" id="GO:0005524">
    <property type="term" value="F:ATP binding"/>
    <property type="evidence" value="ECO:0007669"/>
    <property type="project" value="UniProtKB-KW"/>
</dbReference>
<proteinExistence type="inferred from homology"/>
<name>A0A2M6WW79_9BACT</name>
<dbReference type="Proteomes" id="UP000228596">
    <property type="component" value="Unassembled WGS sequence"/>
</dbReference>
<comment type="catalytic activity">
    <reaction evidence="1">
        <text>L-glutamyl-tRNA(Gln) + L-glutamine + ATP + H2O = L-glutaminyl-tRNA(Gln) + L-glutamate + ADP + phosphate + H(+)</text>
        <dbReference type="Rhea" id="RHEA:17521"/>
        <dbReference type="Rhea" id="RHEA-COMP:9681"/>
        <dbReference type="Rhea" id="RHEA-COMP:9684"/>
        <dbReference type="ChEBI" id="CHEBI:15377"/>
        <dbReference type="ChEBI" id="CHEBI:15378"/>
        <dbReference type="ChEBI" id="CHEBI:29985"/>
        <dbReference type="ChEBI" id="CHEBI:30616"/>
        <dbReference type="ChEBI" id="CHEBI:43474"/>
        <dbReference type="ChEBI" id="CHEBI:58359"/>
        <dbReference type="ChEBI" id="CHEBI:78520"/>
        <dbReference type="ChEBI" id="CHEBI:78521"/>
        <dbReference type="ChEBI" id="CHEBI:456216"/>
    </reaction>
</comment>
<comment type="function">
    <text evidence="1">Allows the formation of correctly charged Asn-tRNA(Asn) or Gln-tRNA(Gln) through the transamidation of misacylated Asp-tRNA(Asn) or Glu-tRNA(Gln) in organisms which lack either or both of asparaginyl-tRNA or glutaminyl-tRNA synthetases. The reaction takes place in the presence of glutamine and ATP through an activated phospho-Asp-tRNA(Asn) or phospho-Glu-tRNA(Gln).</text>
</comment>
<dbReference type="HAMAP" id="MF_00122">
    <property type="entry name" value="GatC"/>
    <property type="match status" value="1"/>
</dbReference>
<keyword evidence="1" id="KW-0648">Protein biosynthesis</keyword>
<dbReference type="EC" id="6.3.5.-" evidence="1"/>
<evidence type="ECO:0000256" key="1">
    <source>
        <dbReference type="HAMAP-Rule" id="MF_00122"/>
    </source>
</evidence>
<dbReference type="Pfam" id="PF02686">
    <property type="entry name" value="GatC"/>
    <property type="match status" value="1"/>
</dbReference>
<dbReference type="GO" id="GO:0006450">
    <property type="term" value="P:regulation of translational fidelity"/>
    <property type="evidence" value="ECO:0007669"/>
    <property type="project" value="InterPro"/>
</dbReference>
<dbReference type="GO" id="GO:0050566">
    <property type="term" value="F:asparaginyl-tRNA synthase (glutamine-hydrolyzing) activity"/>
    <property type="evidence" value="ECO:0007669"/>
    <property type="project" value="RHEA"/>
</dbReference>
<dbReference type="AlphaFoldDB" id="A0A2M6WW79"/>
<comment type="catalytic activity">
    <reaction evidence="1">
        <text>L-aspartyl-tRNA(Asn) + L-glutamine + ATP + H2O = L-asparaginyl-tRNA(Asn) + L-glutamate + ADP + phosphate + 2 H(+)</text>
        <dbReference type="Rhea" id="RHEA:14513"/>
        <dbReference type="Rhea" id="RHEA-COMP:9674"/>
        <dbReference type="Rhea" id="RHEA-COMP:9677"/>
        <dbReference type="ChEBI" id="CHEBI:15377"/>
        <dbReference type="ChEBI" id="CHEBI:15378"/>
        <dbReference type="ChEBI" id="CHEBI:29985"/>
        <dbReference type="ChEBI" id="CHEBI:30616"/>
        <dbReference type="ChEBI" id="CHEBI:43474"/>
        <dbReference type="ChEBI" id="CHEBI:58359"/>
        <dbReference type="ChEBI" id="CHEBI:78515"/>
        <dbReference type="ChEBI" id="CHEBI:78516"/>
        <dbReference type="ChEBI" id="CHEBI:456216"/>
    </reaction>
</comment>
<gene>
    <name evidence="1" type="primary">gatC</name>
    <name evidence="2" type="ORF">COT77_03630</name>
</gene>
<dbReference type="SUPFAM" id="SSF141000">
    <property type="entry name" value="Glu-tRNAGln amidotransferase C subunit"/>
    <property type="match status" value="1"/>
</dbReference>